<dbReference type="InterPro" id="IPR036267">
    <property type="entry name" value="RuvA_C_sf"/>
</dbReference>
<dbReference type="GO" id="GO:0009379">
    <property type="term" value="C:Holliday junction helicase complex"/>
    <property type="evidence" value="ECO:0007669"/>
    <property type="project" value="InterPro"/>
</dbReference>
<keyword evidence="3 6" id="KW-0238">DNA-binding</keyword>
<gene>
    <name evidence="6 8" type="primary">ruvA</name>
    <name evidence="8" type="ORF">KCX82_00680</name>
</gene>
<sequence length="195" mass="21193">MFHYIKGNVTMKYEGGVVIEANGIGYEINVPDNSPVYLKDSQDTVLVYTAMIVREDDVSIYGFMDKESLGLFRKLMTVSGVGAKAAMALLSAMPVSELKKAILFEDAVSLTKANGIGKKTAQRIVLELKDKVGTMGGLTEISEHTPVGGSKMEAADGLIALGYSKSEAMEFLAQITEEDLTAEEYIKRALRKIAR</sequence>
<keyword evidence="9" id="KW-1185">Reference proteome</keyword>
<dbReference type="Gene3D" id="2.40.50.140">
    <property type="entry name" value="Nucleic acid-binding proteins"/>
    <property type="match status" value="1"/>
</dbReference>
<evidence type="ECO:0000313" key="9">
    <source>
        <dbReference type="Proteomes" id="UP000675664"/>
    </source>
</evidence>
<reference evidence="8" key="1">
    <citation type="submission" date="2021-04" db="EMBL/GenBank/DDBJ databases">
        <title>Sinoanaerobacter chloroacetimidivorans sp. nov., an obligate anaerobic bacterium isolated from anaerobic sludge.</title>
        <authorList>
            <person name="Bao Y."/>
        </authorList>
    </citation>
    <scope>NUCLEOTIDE SEQUENCE</scope>
    <source>
        <strain evidence="8">BAD-6</strain>
    </source>
</reference>
<feature type="domain" description="Helix-hairpin-helix DNA-binding motif class 1" evidence="7">
    <location>
        <begin position="73"/>
        <end position="92"/>
    </location>
</feature>
<dbReference type="NCBIfam" id="TIGR00084">
    <property type="entry name" value="ruvA"/>
    <property type="match status" value="1"/>
</dbReference>
<dbReference type="CDD" id="cd14332">
    <property type="entry name" value="UBA_RuvA_C"/>
    <property type="match status" value="1"/>
</dbReference>
<dbReference type="GO" id="GO:0006310">
    <property type="term" value="P:DNA recombination"/>
    <property type="evidence" value="ECO:0007669"/>
    <property type="project" value="UniProtKB-UniRule"/>
</dbReference>
<dbReference type="InterPro" id="IPR010994">
    <property type="entry name" value="RuvA_2-like"/>
</dbReference>
<dbReference type="InterPro" id="IPR013849">
    <property type="entry name" value="DNA_helicase_Holl-junc_RuvA_I"/>
</dbReference>
<dbReference type="SUPFAM" id="SSF50249">
    <property type="entry name" value="Nucleic acid-binding proteins"/>
    <property type="match status" value="1"/>
</dbReference>
<dbReference type="RefSeq" id="WP_227016515.1">
    <property type="nucleotide sequence ID" value="NZ_JAGSND010000001.1"/>
</dbReference>
<comment type="function">
    <text evidence="6">The RuvA-RuvB-RuvC complex processes Holliday junction (HJ) DNA during genetic recombination and DNA repair, while the RuvA-RuvB complex plays an important role in the rescue of blocked DNA replication forks via replication fork reversal (RFR). RuvA specifically binds to HJ cruciform DNA, conferring on it an open structure. The RuvB hexamer acts as an ATP-dependent pump, pulling dsDNA into and through the RuvAB complex. HJ branch migration allows RuvC to scan DNA until it finds its consensus sequence, where it cleaves and resolves the cruciform DNA.</text>
</comment>
<dbReference type="Pfam" id="PF01330">
    <property type="entry name" value="RuvA_N"/>
    <property type="match status" value="1"/>
</dbReference>
<dbReference type="GO" id="GO:0005737">
    <property type="term" value="C:cytoplasm"/>
    <property type="evidence" value="ECO:0007669"/>
    <property type="project" value="UniProtKB-SubCell"/>
</dbReference>
<proteinExistence type="inferred from homology"/>
<evidence type="ECO:0000256" key="4">
    <source>
        <dbReference type="ARBA" id="ARBA00023172"/>
    </source>
</evidence>
<accession>A0A8J7VWL9</accession>
<evidence type="ECO:0000256" key="6">
    <source>
        <dbReference type="HAMAP-Rule" id="MF_00031"/>
    </source>
</evidence>
<feature type="region of interest" description="Domain III" evidence="6">
    <location>
        <begin position="153"/>
        <end position="195"/>
    </location>
</feature>
<dbReference type="SUPFAM" id="SSF46929">
    <property type="entry name" value="DNA helicase RuvA subunit, C-terminal domain"/>
    <property type="match status" value="1"/>
</dbReference>
<reference evidence="8" key="2">
    <citation type="submission" date="2021-04" db="EMBL/GenBank/DDBJ databases">
        <authorList>
            <person name="Liu J."/>
        </authorList>
    </citation>
    <scope>NUCLEOTIDE SEQUENCE</scope>
    <source>
        <strain evidence="8">BAD-6</strain>
    </source>
</reference>
<dbReference type="Pfam" id="PF14520">
    <property type="entry name" value="HHH_5"/>
    <property type="match status" value="1"/>
</dbReference>
<protein>
    <recommendedName>
        <fullName evidence="6">Holliday junction branch migration complex subunit RuvA</fullName>
    </recommendedName>
</protein>
<dbReference type="Pfam" id="PF07499">
    <property type="entry name" value="RuvA_C"/>
    <property type="match status" value="1"/>
</dbReference>
<comment type="domain">
    <text evidence="6">Has three domains with a flexible linker between the domains II and III and assumes an 'L' shape. Domain III is highly mobile and contacts RuvB.</text>
</comment>
<comment type="caution">
    <text evidence="8">The sequence shown here is derived from an EMBL/GenBank/DDBJ whole genome shotgun (WGS) entry which is preliminary data.</text>
</comment>
<keyword evidence="2 6" id="KW-0227">DNA damage</keyword>
<dbReference type="GO" id="GO:0005524">
    <property type="term" value="F:ATP binding"/>
    <property type="evidence" value="ECO:0007669"/>
    <property type="project" value="InterPro"/>
</dbReference>
<dbReference type="GO" id="GO:0006281">
    <property type="term" value="P:DNA repair"/>
    <property type="evidence" value="ECO:0007669"/>
    <property type="project" value="UniProtKB-UniRule"/>
</dbReference>
<comment type="similarity">
    <text evidence="6">Belongs to the RuvA family.</text>
</comment>
<evidence type="ECO:0000259" key="7">
    <source>
        <dbReference type="SMART" id="SM00278"/>
    </source>
</evidence>
<dbReference type="GO" id="GO:0048476">
    <property type="term" value="C:Holliday junction resolvase complex"/>
    <property type="evidence" value="ECO:0007669"/>
    <property type="project" value="UniProtKB-UniRule"/>
</dbReference>
<keyword evidence="1 6" id="KW-0963">Cytoplasm</keyword>
<dbReference type="GO" id="GO:0009378">
    <property type="term" value="F:four-way junction helicase activity"/>
    <property type="evidence" value="ECO:0007669"/>
    <property type="project" value="InterPro"/>
</dbReference>
<dbReference type="InterPro" id="IPR012340">
    <property type="entry name" value="NA-bd_OB-fold"/>
</dbReference>
<feature type="domain" description="Helix-hairpin-helix DNA-binding motif class 1" evidence="7">
    <location>
        <begin position="108"/>
        <end position="127"/>
    </location>
</feature>
<dbReference type="Proteomes" id="UP000675664">
    <property type="component" value="Unassembled WGS sequence"/>
</dbReference>
<dbReference type="InterPro" id="IPR000085">
    <property type="entry name" value="RuvA"/>
</dbReference>
<dbReference type="SUPFAM" id="SSF47781">
    <property type="entry name" value="RuvA domain 2-like"/>
    <property type="match status" value="1"/>
</dbReference>
<evidence type="ECO:0000256" key="1">
    <source>
        <dbReference type="ARBA" id="ARBA00022490"/>
    </source>
</evidence>
<comment type="subunit">
    <text evidence="6">Homotetramer. Forms an RuvA(8)-RuvB(12)-Holliday junction (HJ) complex. HJ DNA is sandwiched between 2 RuvA tetramers; dsDNA enters through RuvA and exits via RuvB. An RuvB hexamer assembles on each DNA strand where it exits the tetramer. Each RuvB hexamer is contacted by two RuvA subunits (via domain III) on 2 adjacent RuvB subunits; this complex drives branch migration. In the full resolvosome a probable DNA-RuvA(4)-RuvB(12)-RuvC(2) complex forms which resolves the HJ.</text>
</comment>
<dbReference type="Gene3D" id="1.10.150.20">
    <property type="entry name" value="5' to 3' exonuclease, C-terminal subdomain"/>
    <property type="match status" value="1"/>
</dbReference>
<name>A0A8J7VWL9_9FIRM</name>
<keyword evidence="4 6" id="KW-0233">DNA recombination</keyword>
<dbReference type="InterPro" id="IPR011114">
    <property type="entry name" value="RuvA_C"/>
</dbReference>
<keyword evidence="5 6" id="KW-0234">DNA repair</keyword>
<dbReference type="InterPro" id="IPR003583">
    <property type="entry name" value="Hlx-hairpin-Hlx_DNA-bd_motif"/>
</dbReference>
<feature type="region of interest" description="Domain I" evidence="6">
    <location>
        <begin position="1"/>
        <end position="64"/>
    </location>
</feature>
<dbReference type="EMBL" id="JAGSND010000001">
    <property type="protein sequence ID" value="MBR0596382.1"/>
    <property type="molecule type" value="Genomic_DNA"/>
</dbReference>
<dbReference type="AlphaFoldDB" id="A0A8J7VWL9"/>
<evidence type="ECO:0000313" key="8">
    <source>
        <dbReference type="EMBL" id="MBR0596382.1"/>
    </source>
</evidence>
<evidence type="ECO:0000256" key="3">
    <source>
        <dbReference type="ARBA" id="ARBA00023125"/>
    </source>
</evidence>
<organism evidence="8 9">
    <name type="scientific">Sinanaerobacter chloroacetimidivorans</name>
    <dbReference type="NCBI Taxonomy" id="2818044"/>
    <lineage>
        <taxon>Bacteria</taxon>
        <taxon>Bacillati</taxon>
        <taxon>Bacillota</taxon>
        <taxon>Clostridia</taxon>
        <taxon>Peptostreptococcales</taxon>
        <taxon>Anaerovoracaceae</taxon>
        <taxon>Sinanaerobacter</taxon>
    </lineage>
</organism>
<dbReference type="HAMAP" id="MF_00031">
    <property type="entry name" value="DNA_HJ_migration_RuvA"/>
    <property type="match status" value="1"/>
</dbReference>
<evidence type="ECO:0000256" key="2">
    <source>
        <dbReference type="ARBA" id="ARBA00022763"/>
    </source>
</evidence>
<comment type="subcellular location">
    <subcellularLocation>
        <location evidence="6">Cytoplasm</location>
    </subcellularLocation>
</comment>
<dbReference type="Gene3D" id="1.10.8.10">
    <property type="entry name" value="DNA helicase RuvA subunit, C-terminal domain"/>
    <property type="match status" value="1"/>
</dbReference>
<evidence type="ECO:0000256" key="5">
    <source>
        <dbReference type="ARBA" id="ARBA00023204"/>
    </source>
</evidence>
<dbReference type="SMART" id="SM00278">
    <property type="entry name" value="HhH1"/>
    <property type="match status" value="2"/>
</dbReference>
<comment type="caution">
    <text evidence="6">Lacks conserved residue(s) required for the propagation of feature annotation.</text>
</comment>
<dbReference type="GO" id="GO:0000400">
    <property type="term" value="F:four-way junction DNA binding"/>
    <property type="evidence" value="ECO:0007669"/>
    <property type="project" value="UniProtKB-UniRule"/>
</dbReference>